<protein>
    <recommendedName>
        <fullName evidence="3">F-box domain-containing protein</fullName>
    </recommendedName>
</protein>
<organism evidence="1 2">
    <name type="scientific">Xylaria hypoxylon</name>
    <dbReference type="NCBI Taxonomy" id="37992"/>
    <lineage>
        <taxon>Eukaryota</taxon>
        <taxon>Fungi</taxon>
        <taxon>Dikarya</taxon>
        <taxon>Ascomycota</taxon>
        <taxon>Pezizomycotina</taxon>
        <taxon>Sordariomycetes</taxon>
        <taxon>Xylariomycetidae</taxon>
        <taxon>Xylariales</taxon>
        <taxon>Xylariaceae</taxon>
        <taxon>Xylaria</taxon>
    </lineage>
</organism>
<dbReference type="Proteomes" id="UP000297716">
    <property type="component" value="Unassembled WGS sequence"/>
</dbReference>
<sequence length="571" mass="63954">MDRPTLPQDILLLICRELGALREFTTLYHCSTVSRRVASIAVEQLYGFVIGTPQHTPLSDNIHSILEVNDSFIFHTVQAVRLWRSIILSSLGATTYPYCAYIRALSLGSLVECLYDIRSDWTLRQFFFEGLMQDFLVLQGDNDSVKGTRSRPPPFDNPRITSRCADSIIHYIKGLADSNGTTIALTHLEASVFPRDTLPTWFSRLGTLTSLQIQDGSVLGVETANAIAESCPNFAELTCFHCSSDTAAEDMAAFFLALRPNTLRRFEVHSRNNLGEVTLAALNTHAESLKVLDLRSLLASTVKSLHVLSQCTALERLLIEREATDRSGLDIFNEEELAKVTKWISSCEALQELSLNHVRDALPILKQVLQTPKIHLEQLVIQDYLSASEEITTATWGALGQQDQLKLLTIASPYHSLDDLVLSRYPELTDSICHLPNLTTLNLMQTSVSSTEIRRIATALPRLEELSFGGGLVIDSILEPLSELSKLATLSINAVTAFTFDSLQNFAQRLHQAGNRNIRVELLNQWHEAKLTEREEMRLTEYFVDYLDGQIAISYPNDPEELHEVDFSDSE</sequence>
<dbReference type="InterPro" id="IPR032675">
    <property type="entry name" value="LRR_dom_sf"/>
</dbReference>
<comment type="caution">
    <text evidence="1">The sequence shown here is derived from an EMBL/GenBank/DDBJ whole genome shotgun (WGS) entry which is preliminary data.</text>
</comment>
<name>A0A4Z0Z9Q0_9PEZI</name>
<evidence type="ECO:0000313" key="1">
    <source>
        <dbReference type="EMBL" id="TGJ88411.1"/>
    </source>
</evidence>
<dbReference type="PANTHER" id="PTHR38926">
    <property type="entry name" value="F-BOX DOMAIN CONTAINING PROTEIN, EXPRESSED"/>
    <property type="match status" value="1"/>
</dbReference>
<reference evidence="1 2" key="1">
    <citation type="submission" date="2019-03" db="EMBL/GenBank/DDBJ databases">
        <title>Draft genome sequence of Xylaria hypoxylon DSM 108379, a ubiquitous saprotrophic-parasitic fungi on hardwood.</title>
        <authorList>
            <person name="Buettner E."/>
            <person name="Leonhardt S."/>
            <person name="Gebauer A.M."/>
            <person name="Liers C."/>
            <person name="Hofrichter M."/>
            <person name="Kellner H."/>
        </authorList>
    </citation>
    <scope>NUCLEOTIDE SEQUENCE [LARGE SCALE GENOMIC DNA]</scope>
    <source>
        <strain evidence="1 2">DSM 108379</strain>
    </source>
</reference>
<dbReference type="SUPFAM" id="SSF52047">
    <property type="entry name" value="RNI-like"/>
    <property type="match status" value="1"/>
</dbReference>
<accession>A0A4Z0Z9Q0</accession>
<dbReference type="Gene3D" id="3.80.10.10">
    <property type="entry name" value="Ribonuclease Inhibitor"/>
    <property type="match status" value="2"/>
</dbReference>
<dbReference type="PANTHER" id="PTHR38926:SF5">
    <property type="entry name" value="F-BOX AND LEUCINE-RICH REPEAT PROTEIN 6"/>
    <property type="match status" value="1"/>
</dbReference>
<dbReference type="EMBL" id="SKBN01000003">
    <property type="protein sequence ID" value="TGJ88411.1"/>
    <property type="molecule type" value="Genomic_DNA"/>
</dbReference>
<proteinExistence type="predicted"/>
<dbReference type="OrthoDB" id="10028886at2759"/>
<keyword evidence="2" id="KW-1185">Reference proteome</keyword>
<dbReference type="AlphaFoldDB" id="A0A4Z0Z9Q0"/>
<evidence type="ECO:0008006" key="3">
    <source>
        <dbReference type="Google" id="ProtNLM"/>
    </source>
</evidence>
<gene>
    <name evidence="1" type="ORF">E0Z10_g304</name>
</gene>
<evidence type="ECO:0000313" key="2">
    <source>
        <dbReference type="Proteomes" id="UP000297716"/>
    </source>
</evidence>
<dbReference type="STRING" id="37992.A0A4Z0Z9Q0"/>